<organism evidence="9 10">
    <name type="scientific">Actinospica durhamensis</name>
    <dbReference type="NCBI Taxonomy" id="1508375"/>
    <lineage>
        <taxon>Bacteria</taxon>
        <taxon>Bacillati</taxon>
        <taxon>Actinomycetota</taxon>
        <taxon>Actinomycetes</taxon>
        <taxon>Catenulisporales</taxon>
        <taxon>Actinospicaceae</taxon>
        <taxon>Actinospica</taxon>
    </lineage>
</organism>
<feature type="transmembrane region" description="Helical" evidence="8">
    <location>
        <begin position="76"/>
        <end position="94"/>
    </location>
</feature>
<comment type="caution">
    <text evidence="9">The sequence shown here is derived from an EMBL/GenBank/DDBJ whole genome shotgun (WGS) entry which is preliminary data.</text>
</comment>
<dbReference type="GO" id="GO:0042158">
    <property type="term" value="P:lipoprotein biosynthetic process"/>
    <property type="evidence" value="ECO:0007669"/>
    <property type="project" value="InterPro"/>
</dbReference>
<dbReference type="Proteomes" id="UP000675781">
    <property type="component" value="Unassembled WGS sequence"/>
</dbReference>
<feature type="region of interest" description="Disordered" evidence="7">
    <location>
        <begin position="161"/>
        <end position="182"/>
    </location>
</feature>
<dbReference type="AlphaFoldDB" id="A0A941F0M4"/>
<evidence type="ECO:0000256" key="1">
    <source>
        <dbReference type="ARBA" id="ARBA00007150"/>
    </source>
</evidence>
<evidence type="ECO:0000256" key="4">
    <source>
        <dbReference type="ARBA" id="ARBA00022692"/>
    </source>
</evidence>
<dbReference type="PANTHER" id="PTHR30589:SF0">
    <property type="entry name" value="PHOSPHATIDYLGLYCEROL--PROLIPOPROTEIN DIACYLGLYCERYL TRANSFERASE"/>
    <property type="match status" value="1"/>
</dbReference>
<dbReference type="EC" id="2.4.99.-" evidence="9"/>
<dbReference type="PANTHER" id="PTHR30589">
    <property type="entry name" value="PROLIPOPROTEIN DIACYLGLYCERYL TRANSFERASE"/>
    <property type="match status" value="1"/>
</dbReference>
<reference evidence="9" key="1">
    <citation type="submission" date="2021-04" db="EMBL/GenBank/DDBJ databases">
        <title>Genome based classification of Actinospica acidithermotolerans sp. nov., an actinobacterium isolated from an Indonesian hot spring.</title>
        <authorList>
            <person name="Kusuma A.B."/>
            <person name="Putra K.E."/>
            <person name="Nafisah S."/>
            <person name="Loh J."/>
            <person name="Nouioui I."/>
            <person name="Goodfellow M."/>
        </authorList>
    </citation>
    <scope>NUCLEOTIDE SEQUENCE</scope>
    <source>
        <strain evidence="9">CSCA 57</strain>
    </source>
</reference>
<evidence type="ECO:0000256" key="6">
    <source>
        <dbReference type="ARBA" id="ARBA00023136"/>
    </source>
</evidence>
<evidence type="ECO:0000313" key="10">
    <source>
        <dbReference type="Proteomes" id="UP000675781"/>
    </source>
</evidence>
<keyword evidence="6 8" id="KW-0472">Membrane</keyword>
<evidence type="ECO:0000256" key="5">
    <source>
        <dbReference type="ARBA" id="ARBA00022989"/>
    </source>
</evidence>
<keyword evidence="3 9" id="KW-0808">Transferase</keyword>
<dbReference type="GO" id="GO:0008961">
    <property type="term" value="F:phosphatidylglycerol-prolipoprotein diacylglyceryl transferase activity"/>
    <property type="evidence" value="ECO:0007669"/>
    <property type="project" value="InterPro"/>
</dbReference>
<dbReference type="EMBL" id="JAGSOG010000269">
    <property type="protein sequence ID" value="MBR7838234.1"/>
    <property type="molecule type" value="Genomic_DNA"/>
</dbReference>
<dbReference type="GO" id="GO:0005886">
    <property type="term" value="C:plasma membrane"/>
    <property type="evidence" value="ECO:0007669"/>
    <property type="project" value="InterPro"/>
</dbReference>
<keyword evidence="4 8" id="KW-0812">Transmembrane</keyword>
<evidence type="ECO:0000256" key="2">
    <source>
        <dbReference type="ARBA" id="ARBA00022475"/>
    </source>
</evidence>
<gene>
    <name evidence="9" type="ORF">KDL01_33490</name>
</gene>
<sequence>AWRVRRSGASVGLFMNAAAPALLVAQGVGRLGNYFNQELFGKPSTLPWAVQISPTARLAAGIPAADQHYSTFQPSFLYELIFDLAFAGVLVWLGHRRRIRPQGLFALYVAGYSAYRMFEETIRIDSSAYILGMRLNFFIAAAMTVIGLAWFTAVQRRPPAPDTEQANVPAPAMPAATQLGHG</sequence>
<protein>
    <submittedName>
        <fullName evidence="9">Prolipoprotein diacylglyceryl transferase</fullName>
        <ecNumber evidence="9">2.4.99.-</ecNumber>
    </submittedName>
</protein>
<feature type="transmembrane region" description="Helical" evidence="8">
    <location>
        <begin position="130"/>
        <end position="151"/>
    </location>
</feature>
<evidence type="ECO:0000313" key="9">
    <source>
        <dbReference type="EMBL" id="MBR7838234.1"/>
    </source>
</evidence>
<dbReference type="RefSeq" id="WP_212532695.1">
    <property type="nucleotide sequence ID" value="NZ_JAGSOG010000269.1"/>
</dbReference>
<keyword evidence="10" id="KW-1185">Reference proteome</keyword>
<keyword evidence="2" id="KW-1003">Cell membrane</keyword>
<name>A0A941F0M4_9ACTN</name>
<accession>A0A941F0M4</accession>
<evidence type="ECO:0000256" key="7">
    <source>
        <dbReference type="SAM" id="MobiDB-lite"/>
    </source>
</evidence>
<proteinExistence type="inferred from homology"/>
<dbReference type="InterPro" id="IPR001640">
    <property type="entry name" value="Lgt"/>
</dbReference>
<evidence type="ECO:0000256" key="8">
    <source>
        <dbReference type="SAM" id="Phobius"/>
    </source>
</evidence>
<feature type="non-terminal residue" evidence="9">
    <location>
        <position position="1"/>
    </location>
</feature>
<evidence type="ECO:0000256" key="3">
    <source>
        <dbReference type="ARBA" id="ARBA00022679"/>
    </source>
</evidence>
<dbReference type="Pfam" id="PF01790">
    <property type="entry name" value="LGT"/>
    <property type="match status" value="1"/>
</dbReference>
<dbReference type="PROSITE" id="PS01311">
    <property type="entry name" value="LGT"/>
    <property type="match status" value="1"/>
</dbReference>
<comment type="similarity">
    <text evidence="1">Belongs to the Lgt family.</text>
</comment>
<keyword evidence="5 8" id="KW-1133">Transmembrane helix</keyword>
<keyword evidence="9" id="KW-0328">Glycosyltransferase</keyword>